<reference evidence="2" key="1">
    <citation type="submission" date="2017-11" db="EMBL/GenBank/DDBJ databases">
        <authorList>
            <person name="Chan K.G."/>
            <person name="Lee L.S."/>
        </authorList>
    </citation>
    <scope>NUCLEOTIDE SEQUENCE [LARGE SCALE GENOMIC DNA]</scope>
    <source>
        <strain evidence="2">DSM 100970</strain>
    </source>
</reference>
<dbReference type="AlphaFoldDB" id="A0A2I7N8T5"/>
<keyword evidence="2" id="KW-1185">Reference proteome</keyword>
<gene>
    <name evidence="1" type="ORF">CUN60_11360</name>
</gene>
<evidence type="ECO:0008006" key="3">
    <source>
        <dbReference type="Google" id="ProtNLM"/>
    </source>
</evidence>
<name>A0A2I7N8T5_9NEIS</name>
<sequence length="401" mass="46921">MDRYARHLEGKAADLKGKTGELIAYELAQVSFLKDWCFQSPLKEDGKELCDLLIIFDDTIFIWQIKNVKLDDGHYKEKHKVKNINQLIGAYKTIFVKNEEIKLPGYGILDGNVFKNIFLCSVFMGESEFISKMIEESEGLVIHTIHRDSLDIIVNELDTVSDFIHYYQMKLDMYKRPMGMMINGGEKELLAHYLKNNRDLNFNDADFIILEDGIWENLQNNEQYLARSEADRYSEIWEHIINTINEEAKLQLLDIKSLMVELLRPNRFYRRVLSKCFLGLIIKSEKHSLIEMRRYIYLESLNTAYCFMYIDLTNDNNIPVAKLLELGCIISRTQHSQAKLVVGIAYLKHGNLSSYTCILYDGDGLTTEEYENYRKQFNRTVEIVEFNEEEYPEASLVNNIR</sequence>
<evidence type="ECO:0000313" key="1">
    <source>
        <dbReference type="EMBL" id="AUR52866.1"/>
    </source>
</evidence>
<proteinExistence type="predicted"/>
<dbReference type="RefSeq" id="WP_102952153.1">
    <property type="nucleotide sequence ID" value="NZ_CP024847.1"/>
</dbReference>
<dbReference type="Proteomes" id="UP000236655">
    <property type="component" value="Chromosome"/>
</dbReference>
<dbReference type="KEGG" id="nba:CUN60_11360"/>
<dbReference type="EMBL" id="CP024847">
    <property type="protein sequence ID" value="AUR52866.1"/>
    <property type="molecule type" value="Genomic_DNA"/>
</dbReference>
<dbReference type="OrthoDB" id="570299at2"/>
<organism evidence="1 2">
    <name type="scientific">Aquella oligotrophica</name>
    <dbReference type="NCBI Taxonomy" id="2067065"/>
    <lineage>
        <taxon>Bacteria</taxon>
        <taxon>Pseudomonadati</taxon>
        <taxon>Pseudomonadota</taxon>
        <taxon>Betaproteobacteria</taxon>
        <taxon>Neisseriales</taxon>
        <taxon>Neisseriaceae</taxon>
        <taxon>Aquella</taxon>
    </lineage>
</organism>
<protein>
    <recommendedName>
        <fullName evidence="3">NERD domain-containing protein</fullName>
    </recommendedName>
</protein>
<evidence type="ECO:0000313" key="2">
    <source>
        <dbReference type="Proteomes" id="UP000236655"/>
    </source>
</evidence>
<accession>A0A2I7N8T5</accession>